<dbReference type="EMBL" id="CH933809">
    <property type="protein sequence ID" value="EDW19472.1"/>
    <property type="molecule type" value="Genomic_DNA"/>
</dbReference>
<evidence type="ECO:0000256" key="1">
    <source>
        <dbReference type="SAM" id="MobiDB-lite"/>
    </source>
</evidence>
<feature type="compositionally biased region" description="Basic and acidic residues" evidence="1">
    <location>
        <begin position="158"/>
        <end position="172"/>
    </location>
</feature>
<dbReference type="Proteomes" id="UP000009192">
    <property type="component" value="Unassembled WGS sequence"/>
</dbReference>
<proteinExistence type="predicted"/>
<accession>B4KVK1</accession>
<dbReference type="PhylomeDB" id="B4KVK1"/>
<keyword evidence="3" id="KW-1185">Reference proteome</keyword>
<feature type="compositionally biased region" description="Basic and acidic residues" evidence="1">
    <location>
        <begin position="181"/>
        <end position="192"/>
    </location>
</feature>
<sequence length="198" mass="22735">MHQVWTRAELSTVAKETHEIFPKDLPQPRQTAFVPSYEKEPPAMSLLLGWEYGRLWLKEHKQSIEKETSKQKPYFVESDFSWWVSKRTVVLDRRQIFTKKKQNPHVKNCNLTAFALSKINRLKYKEEEAAANGAKASKSPDAAKAAPPPDGQPTPSADAEKAKICNCKDCKQRRTGGQATKRTDHNHEDRRSTSIPWY</sequence>
<dbReference type="HOGENOM" id="CLU_1379427_0_0_1"/>
<reference evidence="2 3" key="1">
    <citation type="journal article" date="2007" name="Nature">
        <title>Evolution of genes and genomes on the Drosophila phylogeny.</title>
        <authorList>
            <consortium name="Drosophila 12 Genomes Consortium"/>
            <person name="Clark A.G."/>
            <person name="Eisen M.B."/>
            <person name="Smith D.R."/>
            <person name="Bergman C.M."/>
            <person name="Oliver B."/>
            <person name="Markow T.A."/>
            <person name="Kaufman T.C."/>
            <person name="Kellis M."/>
            <person name="Gelbart W."/>
            <person name="Iyer V.N."/>
            <person name="Pollard D.A."/>
            <person name="Sackton T.B."/>
            <person name="Larracuente A.M."/>
            <person name="Singh N.D."/>
            <person name="Abad J.P."/>
            <person name="Abt D.N."/>
            <person name="Adryan B."/>
            <person name="Aguade M."/>
            <person name="Akashi H."/>
            <person name="Anderson W.W."/>
            <person name="Aquadro C.F."/>
            <person name="Ardell D.H."/>
            <person name="Arguello R."/>
            <person name="Artieri C.G."/>
            <person name="Barbash D.A."/>
            <person name="Barker D."/>
            <person name="Barsanti P."/>
            <person name="Batterham P."/>
            <person name="Batzoglou S."/>
            <person name="Begun D."/>
            <person name="Bhutkar A."/>
            <person name="Blanco E."/>
            <person name="Bosak S.A."/>
            <person name="Bradley R.K."/>
            <person name="Brand A.D."/>
            <person name="Brent M.R."/>
            <person name="Brooks A.N."/>
            <person name="Brown R.H."/>
            <person name="Butlin R.K."/>
            <person name="Caggese C."/>
            <person name="Calvi B.R."/>
            <person name="Bernardo de Carvalho A."/>
            <person name="Caspi A."/>
            <person name="Castrezana S."/>
            <person name="Celniker S.E."/>
            <person name="Chang J.L."/>
            <person name="Chapple C."/>
            <person name="Chatterji S."/>
            <person name="Chinwalla A."/>
            <person name="Civetta A."/>
            <person name="Clifton S.W."/>
            <person name="Comeron J.M."/>
            <person name="Costello J.C."/>
            <person name="Coyne J.A."/>
            <person name="Daub J."/>
            <person name="David R.G."/>
            <person name="Delcher A.L."/>
            <person name="Delehaunty K."/>
            <person name="Do C.B."/>
            <person name="Ebling H."/>
            <person name="Edwards K."/>
            <person name="Eickbush T."/>
            <person name="Evans J.D."/>
            <person name="Filipski A."/>
            <person name="Findeiss S."/>
            <person name="Freyhult E."/>
            <person name="Fulton L."/>
            <person name="Fulton R."/>
            <person name="Garcia A.C."/>
            <person name="Gardiner A."/>
            <person name="Garfield D.A."/>
            <person name="Garvin B.E."/>
            <person name="Gibson G."/>
            <person name="Gilbert D."/>
            <person name="Gnerre S."/>
            <person name="Godfrey J."/>
            <person name="Good R."/>
            <person name="Gotea V."/>
            <person name="Gravely B."/>
            <person name="Greenberg A.J."/>
            <person name="Griffiths-Jones S."/>
            <person name="Gross S."/>
            <person name="Guigo R."/>
            <person name="Gustafson E.A."/>
            <person name="Haerty W."/>
            <person name="Hahn M.W."/>
            <person name="Halligan D.L."/>
            <person name="Halpern A.L."/>
            <person name="Halter G.M."/>
            <person name="Han M.V."/>
            <person name="Heger A."/>
            <person name="Hillier L."/>
            <person name="Hinrichs A.S."/>
            <person name="Holmes I."/>
            <person name="Hoskins R.A."/>
            <person name="Hubisz M.J."/>
            <person name="Hultmark D."/>
            <person name="Huntley M.A."/>
            <person name="Jaffe D.B."/>
            <person name="Jagadeeshan S."/>
            <person name="Jeck W.R."/>
            <person name="Johnson J."/>
            <person name="Jones C.D."/>
            <person name="Jordan W.C."/>
            <person name="Karpen G.H."/>
            <person name="Kataoka E."/>
            <person name="Keightley P.D."/>
            <person name="Kheradpour P."/>
            <person name="Kirkness E.F."/>
            <person name="Koerich L.B."/>
            <person name="Kristiansen K."/>
            <person name="Kudrna D."/>
            <person name="Kulathinal R.J."/>
            <person name="Kumar S."/>
            <person name="Kwok R."/>
            <person name="Lander E."/>
            <person name="Langley C.H."/>
            <person name="Lapoint R."/>
            <person name="Lazzaro B.P."/>
            <person name="Lee S.J."/>
            <person name="Levesque L."/>
            <person name="Li R."/>
            <person name="Lin C.F."/>
            <person name="Lin M.F."/>
            <person name="Lindblad-Toh K."/>
            <person name="Llopart A."/>
            <person name="Long M."/>
            <person name="Low L."/>
            <person name="Lozovsky E."/>
            <person name="Lu J."/>
            <person name="Luo M."/>
            <person name="Machado C.A."/>
            <person name="Makalowski W."/>
            <person name="Marzo M."/>
            <person name="Matsuda M."/>
            <person name="Matzkin L."/>
            <person name="McAllister B."/>
            <person name="McBride C.S."/>
            <person name="McKernan B."/>
            <person name="McKernan K."/>
            <person name="Mendez-Lago M."/>
            <person name="Minx P."/>
            <person name="Mollenhauer M.U."/>
            <person name="Montooth K."/>
            <person name="Mount S.M."/>
            <person name="Mu X."/>
            <person name="Myers E."/>
            <person name="Negre B."/>
            <person name="Newfeld S."/>
            <person name="Nielsen R."/>
            <person name="Noor M.A."/>
            <person name="O'Grady P."/>
            <person name="Pachter L."/>
            <person name="Papaceit M."/>
            <person name="Parisi M.J."/>
            <person name="Parisi M."/>
            <person name="Parts L."/>
            <person name="Pedersen J.S."/>
            <person name="Pesole G."/>
            <person name="Phillippy A.M."/>
            <person name="Ponting C.P."/>
            <person name="Pop M."/>
            <person name="Porcelli D."/>
            <person name="Powell J.R."/>
            <person name="Prohaska S."/>
            <person name="Pruitt K."/>
            <person name="Puig M."/>
            <person name="Quesneville H."/>
            <person name="Ram K.R."/>
            <person name="Rand D."/>
            <person name="Rasmussen M.D."/>
            <person name="Reed L.K."/>
            <person name="Reenan R."/>
            <person name="Reily A."/>
            <person name="Remington K.A."/>
            <person name="Rieger T.T."/>
            <person name="Ritchie M.G."/>
            <person name="Robin C."/>
            <person name="Rogers Y.H."/>
            <person name="Rohde C."/>
            <person name="Rozas J."/>
            <person name="Rubenfield M.J."/>
            <person name="Ruiz A."/>
            <person name="Russo S."/>
            <person name="Salzberg S.L."/>
            <person name="Sanchez-Gracia A."/>
            <person name="Saranga D.J."/>
            <person name="Sato H."/>
            <person name="Schaeffer S.W."/>
            <person name="Schatz M.C."/>
            <person name="Schlenke T."/>
            <person name="Schwartz R."/>
            <person name="Segarra C."/>
            <person name="Singh R.S."/>
            <person name="Sirot L."/>
            <person name="Sirota M."/>
            <person name="Sisneros N.B."/>
            <person name="Smith C.D."/>
            <person name="Smith T.F."/>
            <person name="Spieth J."/>
            <person name="Stage D.E."/>
            <person name="Stark A."/>
            <person name="Stephan W."/>
            <person name="Strausberg R.L."/>
            <person name="Strempel S."/>
            <person name="Sturgill D."/>
            <person name="Sutton G."/>
            <person name="Sutton G.G."/>
            <person name="Tao W."/>
            <person name="Teichmann S."/>
            <person name="Tobari Y.N."/>
            <person name="Tomimura Y."/>
            <person name="Tsolas J.M."/>
            <person name="Valente V.L."/>
            <person name="Venter E."/>
            <person name="Venter J.C."/>
            <person name="Vicario S."/>
            <person name="Vieira F.G."/>
            <person name="Vilella A.J."/>
            <person name="Villasante A."/>
            <person name="Walenz B."/>
            <person name="Wang J."/>
            <person name="Wasserman M."/>
            <person name="Watts T."/>
            <person name="Wilson D."/>
            <person name="Wilson R.K."/>
            <person name="Wing R.A."/>
            <person name="Wolfner M.F."/>
            <person name="Wong A."/>
            <person name="Wong G.K."/>
            <person name="Wu C.I."/>
            <person name="Wu G."/>
            <person name="Yamamoto D."/>
            <person name="Yang H.P."/>
            <person name="Yang S.P."/>
            <person name="Yorke J.A."/>
            <person name="Yoshida K."/>
            <person name="Zdobnov E."/>
            <person name="Zhang P."/>
            <person name="Zhang Y."/>
            <person name="Zimin A.V."/>
            <person name="Baldwin J."/>
            <person name="Abdouelleil A."/>
            <person name="Abdulkadir J."/>
            <person name="Abebe A."/>
            <person name="Abera B."/>
            <person name="Abreu J."/>
            <person name="Acer S.C."/>
            <person name="Aftuck L."/>
            <person name="Alexander A."/>
            <person name="An P."/>
            <person name="Anderson E."/>
            <person name="Anderson S."/>
            <person name="Arachi H."/>
            <person name="Azer M."/>
            <person name="Bachantsang P."/>
            <person name="Barry A."/>
            <person name="Bayul T."/>
            <person name="Berlin A."/>
            <person name="Bessette D."/>
            <person name="Bloom T."/>
            <person name="Blye J."/>
            <person name="Boguslavskiy L."/>
            <person name="Bonnet C."/>
            <person name="Boukhgalter B."/>
            <person name="Bourzgui I."/>
            <person name="Brown A."/>
            <person name="Cahill P."/>
            <person name="Channer S."/>
            <person name="Cheshatsang Y."/>
            <person name="Chuda L."/>
            <person name="Citroen M."/>
            <person name="Collymore A."/>
            <person name="Cooke P."/>
            <person name="Costello M."/>
            <person name="D'Aco K."/>
            <person name="Daza R."/>
            <person name="De Haan G."/>
            <person name="DeGray S."/>
            <person name="DeMaso C."/>
            <person name="Dhargay N."/>
            <person name="Dooley K."/>
            <person name="Dooley E."/>
            <person name="Doricent M."/>
            <person name="Dorje P."/>
            <person name="Dorjee K."/>
            <person name="Dupes A."/>
            <person name="Elong R."/>
            <person name="Falk J."/>
            <person name="Farina A."/>
            <person name="Faro S."/>
            <person name="Ferguson D."/>
            <person name="Fisher S."/>
            <person name="Foley C.D."/>
            <person name="Franke A."/>
            <person name="Friedrich D."/>
            <person name="Gadbois L."/>
            <person name="Gearin G."/>
            <person name="Gearin C.R."/>
            <person name="Giannoukos G."/>
            <person name="Goode T."/>
            <person name="Graham J."/>
            <person name="Grandbois E."/>
            <person name="Grewal S."/>
            <person name="Gyaltsen K."/>
            <person name="Hafez N."/>
            <person name="Hagos B."/>
            <person name="Hall J."/>
            <person name="Henson C."/>
            <person name="Hollinger A."/>
            <person name="Honan T."/>
            <person name="Huard M.D."/>
            <person name="Hughes L."/>
            <person name="Hurhula B."/>
            <person name="Husby M.E."/>
            <person name="Kamat A."/>
            <person name="Kanga B."/>
            <person name="Kashin S."/>
            <person name="Khazanovich D."/>
            <person name="Kisner P."/>
            <person name="Lance K."/>
            <person name="Lara M."/>
            <person name="Lee W."/>
            <person name="Lennon N."/>
            <person name="Letendre F."/>
            <person name="LeVine R."/>
            <person name="Lipovsky A."/>
            <person name="Liu X."/>
            <person name="Liu J."/>
            <person name="Liu S."/>
            <person name="Lokyitsang T."/>
            <person name="Lokyitsang Y."/>
            <person name="Lubonja R."/>
            <person name="Lui A."/>
            <person name="MacDonald P."/>
            <person name="Magnisalis V."/>
            <person name="Maru K."/>
            <person name="Matthews C."/>
            <person name="McCusker W."/>
            <person name="McDonough S."/>
            <person name="Mehta T."/>
            <person name="Meldrim J."/>
            <person name="Meneus L."/>
            <person name="Mihai O."/>
            <person name="Mihalev A."/>
            <person name="Mihova T."/>
            <person name="Mittelman R."/>
            <person name="Mlenga V."/>
            <person name="Montmayeur A."/>
            <person name="Mulrain L."/>
            <person name="Navidi A."/>
            <person name="Naylor J."/>
            <person name="Negash T."/>
            <person name="Nguyen T."/>
            <person name="Nguyen N."/>
            <person name="Nicol R."/>
            <person name="Norbu C."/>
            <person name="Norbu N."/>
            <person name="Novod N."/>
            <person name="O'Neill B."/>
            <person name="Osman S."/>
            <person name="Markiewicz E."/>
            <person name="Oyono O.L."/>
            <person name="Patti C."/>
            <person name="Phunkhang P."/>
            <person name="Pierre F."/>
            <person name="Priest M."/>
            <person name="Raghuraman S."/>
            <person name="Rege F."/>
            <person name="Reyes R."/>
            <person name="Rise C."/>
            <person name="Rogov P."/>
            <person name="Ross K."/>
            <person name="Ryan E."/>
            <person name="Settipalli S."/>
            <person name="Shea T."/>
            <person name="Sherpa N."/>
            <person name="Shi L."/>
            <person name="Shih D."/>
            <person name="Sparrow T."/>
            <person name="Spaulding J."/>
            <person name="Stalker J."/>
            <person name="Stange-Thomann N."/>
            <person name="Stavropoulos S."/>
            <person name="Stone C."/>
            <person name="Strader C."/>
            <person name="Tesfaye S."/>
            <person name="Thomson T."/>
            <person name="Thoulutsang Y."/>
            <person name="Thoulutsang D."/>
            <person name="Topham K."/>
            <person name="Topping I."/>
            <person name="Tsamla T."/>
            <person name="Vassiliev H."/>
            <person name="Vo A."/>
            <person name="Wangchuk T."/>
            <person name="Wangdi T."/>
            <person name="Weiand M."/>
            <person name="Wilkinson J."/>
            <person name="Wilson A."/>
            <person name="Yadav S."/>
            <person name="Young G."/>
            <person name="Yu Q."/>
            <person name="Zembek L."/>
            <person name="Zhong D."/>
            <person name="Zimmer A."/>
            <person name="Zwirko Z."/>
            <person name="Jaffe D.B."/>
            <person name="Alvarez P."/>
            <person name="Brockman W."/>
            <person name="Butler J."/>
            <person name="Chin C."/>
            <person name="Gnerre S."/>
            <person name="Grabherr M."/>
            <person name="Kleber M."/>
            <person name="Mauceli E."/>
            <person name="MacCallum I."/>
        </authorList>
    </citation>
    <scope>NUCLEOTIDE SEQUENCE [LARGE SCALE GENOMIC DNA]</scope>
    <source>
        <strain evidence="3">Tucson 15081-1352.22</strain>
    </source>
</reference>
<dbReference type="OMA" id="WWVSKRT"/>
<dbReference type="KEGG" id="dmo:Dmoj_GI11504"/>
<feature type="region of interest" description="Disordered" evidence="1">
    <location>
        <begin position="130"/>
        <end position="198"/>
    </location>
</feature>
<gene>
    <name evidence="2" type="primary">Dmoj\GI11504</name>
    <name evidence="2" type="ORF">Dmoj_GI11504</name>
</gene>
<dbReference type="OrthoDB" id="7847692at2759"/>
<dbReference type="InParanoid" id="B4KVK1"/>
<dbReference type="AlphaFoldDB" id="B4KVK1"/>
<name>B4KVK1_DROMO</name>
<evidence type="ECO:0000313" key="3">
    <source>
        <dbReference type="Proteomes" id="UP000009192"/>
    </source>
</evidence>
<feature type="compositionally biased region" description="Low complexity" evidence="1">
    <location>
        <begin position="130"/>
        <end position="145"/>
    </location>
</feature>
<organism evidence="2 3">
    <name type="scientific">Drosophila mojavensis</name>
    <name type="common">Fruit fly</name>
    <dbReference type="NCBI Taxonomy" id="7230"/>
    <lineage>
        <taxon>Eukaryota</taxon>
        <taxon>Metazoa</taxon>
        <taxon>Ecdysozoa</taxon>
        <taxon>Arthropoda</taxon>
        <taxon>Hexapoda</taxon>
        <taxon>Insecta</taxon>
        <taxon>Pterygota</taxon>
        <taxon>Neoptera</taxon>
        <taxon>Endopterygota</taxon>
        <taxon>Diptera</taxon>
        <taxon>Brachycera</taxon>
        <taxon>Muscomorpha</taxon>
        <taxon>Ephydroidea</taxon>
        <taxon>Drosophilidae</taxon>
        <taxon>Drosophila</taxon>
    </lineage>
</organism>
<evidence type="ECO:0000313" key="2">
    <source>
        <dbReference type="EMBL" id="EDW19472.1"/>
    </source>
</evidence>
<protein>
    <submittedName>
        <fullName evidence="2">Uncharacterized protein</fullName>
    </submittedName>
</protein>